<reference evidence="1 2" key="1">
    <citation type="journal article" date="2008" name="Nature">
        <title>The genome of Laccaria bicolor provides insights into mycorrhizal symbiosis.</title>
        <authorList>
            <person name="Martin F."/>
            <person name="Aerts A."/>
            <person name="Ahren D."/>
            <person name="Brun A."/>
            <person name="Danchin E.G.J."/>
            <person name="Duchaussoy F."/>
            <person name="Gibon J."/>
            <person name="Kohler A."/>
            <person name="Lindquist E."/>
            <person name="Pereda V."/>
            <person name="Salamov A."/>
            <person name="Shapiro H.J."/>
            <person name="Wuyts J."/>
            <person name="Blaudez D."/>
            <person name="Buee M."/>
            <person name="Brokstein P."/>
            <person name="Canbaeck B."/>
            <person name="Cohen D."/>
            <person name="Courty P.E."/>
            <person name="Coutinho P.M."/>
            <person name="Delaruelle C."/>
            <person name="Detter J.C."/>
            <person name="Deveau A."/>
            <person name="DiFazio S."/>
            <person name="Duplessis S."/>
            <person name="Fraissinet-Tachet L."/>
            <person name="Lucic E."/>
            <person name="Frey-Klett P."/>
            <person name="Fourrey C."/>
            <person name="Feussner I."/>
            <person name="Gay G."/>
            <person name="Grimwood J."/>
            <person name="Hoegger P.J."/>
            <person name="Jain P."/>
            <person name="Kilaru S."/>
            <person name="Labbe J."/>
            <person name="Lin Y.C."/>
            <person name="Legue V."/>
            <person name="Le Tacon F."/>
            <person name="Marmeisse R."/>
            <person name="Melayah D."/>
            <person name="Montanini B."/>
            <person name="Muratet M."/>
            <person name="Nehls U."/>
            <person name="Niculita-Hirzel H."/>
            <person name="Oudot-Le Secq M.P."/>
            <person name="Peter M."/>
            <person name="Quesneville H."/>
            <person name="Rajashekar B."/>
            <person name="Reich M."/>
            <person name="Rouhier N."/>
            <person name="Schmutz J."/>
            <person name="Yin T."/>
            <person name="Chalot M."/>
            <person name="Henrissat B."/>
            <person name="Kuees U."/>
            <person name="Lucas S."/>
            <person name="Van de Peer Y."/>
            <person name="Podila G.K."/>
            <person name="Polle A."/>
            <person name="Pukkila P.J."/>
            <person name="Richardson P.M."/>
            <person name="Rouze P."/>
            <person name="Sanders I.R."/>
            <person name="Stajich J.E."/>
            <person name="Tunlid A."/>
            <person name="Tuskan G."/>
            <person name="Grigoriev I.V."/>
        </authorList>
    </citation>
    <scope>NUCLEOTIDE SEQUENCE [LARGE SCALE GENOMIC DNA]</scope>
    <source>
        <strain evidence="2">S238N-H82 / ATCC MYA-4686</strain>
    </source>
</reference>
<dbReference type="Proteomes" id="UP000001194">
    <property type="component" value="Unassembled WGS sequence"/>
</dbReference>
<gene>
    <name evidence="1" type="ORF">LACBIDRAFT_301368</name>
</gene>
<dbReference type="KEGG" id="lbc:LACBIDRAFT_301368"/>
<organism evidence="2">
    <name type="scientific">Laccaria bicolor (strain S238N-H82 / ATCC MYA-4686)</name>
    <name type="common">Bicoloured deceiver</name>
    <name type="synonym">Laccaria laccata var. bicolor</name>
    <dbReference type="NCBI Taxonomy" id="486041"/>
    <lineage>
        <taxon>Eukaryota</taxon>
        <taxon>Fungi</taxon>
        <taxon>Dikarya</taxon>
        <taxon>Basidiomycota</taxon>
        <taxon>Agaricomycotina</taxon>
        <taxon>Agaricomycetes</taxon>
        <taxon>Agaricomycetidae</taxon>
        <taxon>Agaricales</taxon>
        <taxon>Agaricineae</taxon>
        <taxon>Hydnangiaceae</taxon>
        <taxon>Laccaria</taxon>
    </lineage>
</organism>
<sequence>MPAVKCIDIKGSVQITISWISGLTNSFFVFKNVHPDFKTSTSRLWLLRLAVATSRSRGVQAGLNSIVKLLLTDRKDVALTSHTSTDARALRPIALAGEGYHLVLVPASCSLLCRHHVIDDEESSESEPSFFVLGVFFGHIAAGSLIWSAISAQSIRDAEPSILQNTSMENEGAPTGPLVGTLTKLSTTLA</sequence>
<keyword evidence="2" id="KW-1185">Reference proteome</keyword>
<evidence type="ECO:0000313" key="2">
    <source>
        <dbReference type="Proteomes" id="UP000001194"/>
    </source>
</evidence>
<dbReference type="InParanoid" id="B0CNE0"/>
<dbReference type="AlphaFoldDB" id="B0CNE0"/>
<name>B0CNE0_LACBS</name>
<dbReference type="HOGENOM" id="CLU_1428233_0_0_1"/>
<evidence type="ECO:0000313" key="1">
    <source>
        <dbReference type="EMBL" id="EDR15912.1"/>
    </source>
</evidence>
<dbReference type="EMBL" id="DS547091">
    <property type="protein sequence ID" value="EDR15912.1"/>
    <property type="molecule type" value="Genomic_DNA"/>
</dbReference>
<dbReference type="GeneID" id="6069151"/>
<protein>
    <submittedName>
        <fullName evidence="1">Predicted protein</fullName>
    </submittedName>
</protein>
<dbReference type="RefSeq" id="XP_001874120.1">
    <property type="nucleotide sequence ID" value="XM_001874085.1"/>
</dbReference>
<accession>B0CNE0</accession>
<proteinExistence type="predicted"/>